<reference evidence="1 2" key="1">
    <citation type="submission" date="2024-06" db="EMBL/GenBank/DDBJ databases">
        <title>Genomic Encyclopedia of Type Strains, Phase V (KMG-V): Genome sequencing to study the core and pangenomes of soil and plant-associated prokaryotes.</title>
        <authorList>
            <person name="Whitman W."/>
        </authorList>
    </citation>
    <scope>NUCLEOTIDE SEQUENCE [LARGE SCALE GENOMIC DNA]</scope>
    <source>
        <strain evidence="1 2">NE40</strain>
    </source>
</reference>
<dbReference type="EMBL" id="JBEWTB010000002">
    <property type="protein sequence ID" value="MET4758131.1"/>
    <property type="molecule type" value="Genomic_DNA"/>
</dbReference>
<comment type="caution">
    <text evidence="1">The sequence shown here is derived from an EMBL/GenBank/DDBJ whole genome shotgun (WGS) entry which is preliminary data.</text>
</comment>
<dbReference type="RefSeq" id="WP_354008236.1">
    <property type="nucleotide sequence ID" value="NZ_JBEWTA010000001.1"/>
</dbReference>
<dbReference type="Gene3D" id="3.90.1720.10">
    <property type="entry name" value="endopeptidase domain like (from Nostoc punctiforme)"/>
    <property type="match status" value="1"/>
</dbReference>
<gene>
    <name evidence="1" type="ORF">V5J35_003323</name>
</gene>
<name>A0ABV2SLK4_9GAMM</name>
<dbReference type="Proteomes" id="UP001549366">
    <property type="component" value="Unassembled WGS sequence"/>
</dbReference>
<evidence type="ECO:0008006" key="3">
    <source>
        <dbReference type="Google" id="ProtNLM"/>
    </source>
</evidence>
<proteinExistence type="predicted"/>
<organism evidence="1 2">
    <name type="scientific">Endozoicomonas lisbonensis</name>
    <dbReference type="NCBI Taxonomy" id="3120522"/>
    <lineage>
        <taxon>Bacteria</taxon>
        <taxon>Pseudomonadati</taxon>
        <taxon>Pseudomonadota</taxon>
        <taxon>Gammaproteobacteria</taxon>
        <taxon>Oceanospirillales</taxon>
        <taxon>Endozoicomonadaceae</taxon>
        <taxon>Endozoicomonas</taxon>
    </lineage>
</organism>
<sequence length="235" mass="26874">MKLDELELGDILFYFNRKRSVLPASGDKPYAVTHVAIVSHVGTCPWVSHITERGLVFNAIKIRDFEYRGLKYLVYRLRFDQDLHFAAEASQLARMWCIANENVKLTEKKTSGNAASVDSFLPVVSVPHTFSYFKSHSAIFRSASFGKKAIDYVNKLEWYKVQNIIPPELRSKGGMYCSMFVVSCYQAVFGINQSADMLAVDARTVMPWTLYGYIDDKFSWKCLGEIDFVDKPLYL</sequence>
<protein>
    <recommendedName>
        <fullName evidence="3">NlpC/P60 domain-containing protein</fullName>
    </recommendedName>
</protein>
<keyword evidence="2" id="KW-1185">Reference proteome</keyword>
<evidence type="ECO:0000313" key="2">
    <source>
        <dbReference type="Proteomes" id="UP001549366"/>
    </source>
</evidence>
<evidence type="ECO:0000313" key="1">
    <source>
        <dbReference type="EMBL" id="MET4758131.1"/>
    </source>
</evidence>
<accession>A0ABV2SLK4</accession>